<reference evidence="2 3" key="1">
    <citation type="submission" date="2019-06" db="EMBL/GenBank/DDBJ databases">
        <title>A chromosomal-level reference genome of Carpinus fangiana (Coryloideae, Betulaceae).</title>
        <authorList>
            <person name="Yang X."/>
            <person name="Wang Z."/>
            <person name="Zhang L."/>
            <person name="Hao G."/>
            <person name="Liu J."/>
            <person name="Yang Y."/>
        </authorList>
    </citation>
    <scope>NUCLEOTIDE SEQUENCE [LARGE SCALE GENOMIC DNA]</scope>
    <source>
        <strain evidence="2">Cfa_2016G</strain>
        <tissue evidence="2">Leaf</tissue>
    </source>
</reference>
<feature type="compositionally biased region" description="Basic residues" evidence="1">
    <location>
        <begin position="101"/>
        <end position="111"/>
    </location>
</feature>
<comment type="caution">
    <text evidence="2">The sequence shown here is derived from an EMBL/GenBank/DDBJ whole genome shotgun (WGS) entry which is preliminary data.</text>
</comment>
<feature type="compositionally biased region" description="Basic and acidic residues" evidence="1">
    <location>
        <begin position="89"/>
        <end position="100"/>
    </location>
</feature>
<organism evidence="2 3">
    <name type="scientific">Carpinus fangiana</name>
    <dbReference type="NCBI Taxonomy" id="176857"/>
    <lineage>
        <taxon>Eukaryota</taxon>
        <taxon>Viridiplantae</taxon>
        <taxon>Streptophyta</taxon>
        <taxon>Embryophyta</taxon>
        <taxon>Tracheophyta</taxon>
        <taxon>Spermatophyta</taxon>
        <taxon>Magnoliopsida</taxon>
        <taxon>eudicotyledons</taxon>
        <taxon>Gunneridae</taxon>
        <taxon>Pentapetalae</taxon>
        <taxon>rosids</taxon>
        <taxon>fabids</taxon>
        <taxon>Fagales</taxon>
        <taxon>Betulaceae</taxon>
        <taxon>Carpinus</taxon>
    </lineage>
</organism>
<name>A0A5N6KQQ1_9ROSI</name>
<proteinExistence type="predicted"/>
<evidence type="ECO:0000313" key="3">
    <source>
        <dbReference type="Proteomes" id="UP000327013"/>
    </source>
</evidence>
<sequence length="160" mass="17527">MFLSCSVSCSKAHKEIHQFTPDNSTPSQSDVASAEVVHAVENPSMVTGAMEAASRTERAADGPRIQELETLLVEHPQLKDQLKEIYEISRRQASRQSERGRRSRGPYRARSSRPGNDRDLQPSGDAEALLLVRALKEQAEGSDAGSFQAFADAILSRPPP</sequence>
<dbReference type="Proteomes" id="UP000327013">
    <property type="component" value="Unassembled WGS sequence"/>
</dbReference>
<evidence type="ECO:0000256" key="1">
    <source>
        <dbReference type="SAM" id="MobiDB-lite"/>
    </source>
</evidence>
<keyword evidence="3" id="KW-1185">Reference proteome</keyword>
<dbReference type="AlphaFoldDB" id="A0A5N6KQQ1"/>
<evidence type="ECO:0000313" key="2">
    <source>
        <dbReference type="EMBL" id="KAB8338848.1"/>
    </source>
</evidence>
<dbReference type="EMBL" id="VIBQ01000010">
    <property type="protein sequence ID" value="KAB8338848.1"/>
    <property type="molecule type" value="Genomic_DNA"/>
</dbReference>
<feature type="region of interest" description="Disordered" evidence="1">
    <location>
        <begin position="89"/>
        <end position="124"/>
    </location>
</feature>
<protein>
    <submittedName>
        <fullName evidence="2">Uncharacterized protein</fullName>
    </submittedName>
</protein>
<accession>A0A5N6KQQ1</accession>
<gene>
    <name evidence="2" type="ORF">FH972_021792</name>
</gene>